<accession>A0A8S0XMI2</accession>
<dbReference type="Proteomes" id="UP000467700">
    <property type="component" value="Unassembled WGS sequence"/>
</dbReference>
<keyword evidence="1" id="KW-0677">Repeat</keyword>
<name>A0A8S0XMI2_CYCAE</name>
<dbReference type="EMBL" id="CACVBS010000029">
    <property type="protein sequence ID" value="CAA7260437.1"/>
    <property type="molecule type" value="Genomic_DNA"/>
</dbReference>
<organism evidence="4 5">
    <name type="scientific">Cyclocybe aegerita</name>
    <name type="common">Black poplar mushroom</name>
    <name type="synonym">Agrocybe aegerita</name>
    <dbReference type="NCBI Taxonomy" id="1973307"/>
    <lineage>
        <taxon>Eukaryota</taxon>
        <taxon>Fungi</taxon>
        <taxon>Dikarya</taxon>
        <taxon>Basidiomycota</taxon>
        <taxon>Agaricomycotina</taxon>
        <taxon>Agaricomycetes</taxon>
        <taxon>Agaricomycetidae</taxon>
        <taxon>Agaricales</taxon>
        <taxon>Agaricineae</taxon>
        <taxon>Bolbitiaceae</taxon>
        <taxon>Cyclocybe</taxon>
    </lineage>
</organism>
<dbReference type="InterPro" id="IPR027417">
    <property type="entry name" value="P-loop_NTPase"/>
</dbReference>
<comment type="caution">
    <text evidence="4">The sequence shown here is derived from an EMBL/GenBank/DDBJ whole genome shotgun (WGS) entry which is preliminary data.</text>
</comment>
<proteinExistence type="predicted"/>
<gene>
    <name evidence="4" type="ORF">AAE3_LOCUS2791</name>
</gene>
<evidence type="ECO:0000259" key="3">
    <source>
        <dbReference type="Pfam" id="PF24883"/>
    </source>
</evidence>
<evidence type="ECO:0000313" key="4">
    <source>
        <dbReference type="EMBL" id="CAA7260437.1"/>
    </source>
</evidence>
<feature type="compositionally biased region" description="Low complexity" evidence="2">
    <location>
        <begin position="658"/>
        <end position="667"/>
    </location>
</feature>
<evidence type="ECO:0000256" key="1">
    <source>
        <dbReference type="ARBA" id="ARBA00022737"/>
    </source>
</evidence>
<sequence length="685" mass="75076">MAEIIEEKRRSPISGKVDFEERRKVQFFIDRVEGLTSGGFQLLPSPYYVSVENVERSQSIATRKGEKKGSTVSWGNNVFIPHLAESSQIRFELQQEVTSLLNKRMAVVGRTDVFDLRQLQDMQTQAGSGPTARIELNVNLTQQALPSPRLPVTGQRSTSPTPPATTQQKGYKSAMLHLRVKILSTQDGNLNIAHTNKKLFAERCRAESLEHLAGFTNKMGYLRESFDGNEFVCLIDMILGVCAGIRKQLTESDLHNENKNTSGLLEALDSAFIPSQSLSTRKLAKTGHHGTEMMQEMLCAAIKALRSVDAFLRHPDALVRDKLEFKLNDWIQYYQACERHLLDPANVEKPKLPAHRTSRRIHCATSMAKHPELPQHNMIPIDLPQVYAQGGYRPDLVRLVAEWLFLSSGPTYSRPPIPTTARSVVIRSGDTNANGRVKADELKPLNNVLCLVGEAGCGKTQLVAHISEWLAKTGCLGGYFSFGPSAPSSSPDAVSNTRRTTPDLLDALPMTLVHQACTVEPDALSKFCSVLSQNPGALREPLESRFEKLFAKPIKAFADGREGAKWNHLDPLVFIIDDLGAGSGEREGKGAEDDKKALDVFVSWMSSKSIRGLPSYVRFVVVSRCETGVADKLKEKGAVVCEMASKSGDDVVIGPVPTSTIGGSSSSNGLAPPTTGGKGKERAFL</sequence>
<dbReference type="AlphaFoldDB" id="A0A8S0XMI2"/>
<feature type="domain" description="Nephrocystin 3-like N-terminal" evidence="3">
    <location>
        <begin position="446"/>
        <end position="556"/>
    </location>
</feature>
<dbReference type="Pfam" id="PF24883">
    <property type="entry name" value="NPHP3_N"/>
    <property type="match status" value="1"/>
</dbReference>
<reference evidence="4 5" key="1">
    <citation type="submission" date="2020-01" db="EMBL/GenBank/DDBJ databases">
        <authorList>
            <person name="Gupta K D."/>
        </authorList>
    </citation>
    <scope>NUCLEOTIDE SEQUENCE [LARGE SCALE GENOMIC DNA]</scope>
</reference>
<keyword evidence="5" id="KW-1185">Reference proteome</keyword>
<protein>
    <recommendedName>
        <fullName evidence="3">Nephrocystin 3-like N-terminal domain-containing protein</fullName>
    </recommendedName>
</protein>
<feature type="region of interest" description="Disordered" evidence="2">
    <location>
        <begin position="146"/>
        <end position="168"/>
    </location>
</feature>
<feature type="region of interest" description="Disordered" evidence="2">
    <location>
        <begin position="657"/>
        <end position="685"/>
    </location>
</feature>
<dbReference type="OrthoDB" id="3048642at2759"/>
<dbReference type="SUPFAM" id="SSF52540">
    <property type="entry name" value="P-loop containing nucleoside triphosphate hydrolases"/>
    <property type="match status" value="1"/>
</dbReference>
<evidence type="ECO:0000256" key="2">
    <source>
        <dbReference type="SAM" id="MobiDB-lite"/>
    </source>
</evidence>
<evidence type="ECO:0000313" key="5">
    <source>
        <dbReference type="Proteomes" id="UP000467700"/>
    </source>
</evidence>
<dbReference type="InterPro" id="IPR056884">
    <property type="entry name" value="NPHP3-like_N"/>
</dbReference>